<feature type="domain" description="CCHC-type" evidence="4">
    <location>
        <begin position="101"/>
        <end position="114"/>
    </location>
</feature>
<gene>
    <name evidence="5" type="ORF">Salat_2067200</name>
</gene>
<evidence type="ECO:0000313" key="6">
    <source>
        <dbReference type="Proteomes" id="UP001293254"/>
    </source>
</evidence>
<keyword evidence="1" id="KW-0863">Zinc-finger</keyword>
<feature type="region of interest" description="Disordered" evidence="2">
    <location>
        <begin position="137"/>
        <end position="167"/>
    </location>
</feature>
<reference evidence="5" key="1">
    <citation type="submission" date="2020-06" db="EMBL/GenBank/DDBJ databases">
        <authorList>
            <person name="Li T."/>
            <person name="Hu X."/>
            <person name="Zhang T."/>
            <person name="Song X."/>
            <person name="Zhang H."/>
            <person name="Dai N."/>
            <person name="Sheng W."/>
            <person name="Hou X."/>
            <person name="Wei L."/>
        </authorList>
    </citation>
    <scope>NUCLEOTIDE SEQUENCE</scope>
    <source>
        <strain evidence="5">3651</strain>
        <tissue evidence="5">Leaf</tissue>
    </source>
</reference>
<reference evidence="5" key="2">
    <citation type="journal article" date="2024" name="Plant">
        <title>Genomic evolution and insights into agronomic trait innovations of Sesamum species.</title>
        <authorList>
            <person name="Miao H."/>
            <person name="Wang L."/>
            <person name="Qu L."/>
            <person name="Liu H."/>
            <person name="Sun Y."/>
            <person name="Le M."/>
            <person name="Wang Q."/>
            <person name="Wei S."/>
            <person name="Zheng Y."/>
            <person name="Lin W."/>
            <person name="Duan Y."/>
            <person name="Cao H."/>
            <person name="Xiong S."/>
            <person name="Wang X."/>
            <person name="Wei L."/>
            <person name="Li C."/>
            <person name="Ma Q."/>
            <person name="Ju M."/>
            <person name="Zhao R."/>
            <person name="Li G."/>
            <person name="Mu C."/>
            <person name="Tian Q."/>
            <person name="Mei H."/>
            <person name="Zhang T."/>
            <person name="Gao T."/>
            <person name="Zhang H."/>
        </authorList>
    </citation>
    <scope>NUCLEOTIDE SEQUENCE</scope>
    <source>
        <strain evidence="5">3651</strain>
    </source>
</reference>
<dbReference type="EMBL" id="JACGWO010000008">
    <property type="protein sequence ID" value="KAK4421167.1"/>
    <property type="molecule type" value="Genomic_DNA"/>
</dbReference>
<keyword evidence="3" id="KW-0472">Membrane</keyword>
<accession>A0AAE1Y0U0</accession>
<evidence type="ECO:0000313" key="5">
    <source>
        <dbReference type="EMBL" id="KAK4421167.1"/>
    </source>
</evidence>
<evidence type="ECO:0000256" key="1">
    <source>
        <dbReference type="PROSITE-ProRule" id="PRU00047"/>
    </source>
</evidence>
<dbReference type="InterPro" id="IPR001878">
    <property type="entry name" value="Znf_CCHC"/>
</dbReference>
<dbReference type="Proteomes" id="UP001293254">
    <property type="component" value="Unassembled WGS sequence"/>
</dbReference>
<dbReference type="GO" id="GO:0008270">
    <property type="term" value="F:zinc ion binding"/>
    <property type="evidence" value="ECO:0007669"/>
    <property type="project" value="UniProtKB-KW"/>
</dbReference>
<dbReference type="AlphaFoldDB" id="A0AAE1Y0U0"/>
<keyword evidence="3" id="KW-1133">Transmembrane helix</keyword>
<keyword evidence="6" id="KW-1185">Reference proteome</keyword>
<keyword evidence="3" id="KW-0812">Transmembrane</keyword>
<dbReference type="PROSITE" id="PS50158">
    <property type="entry name" value="ZF_CCHC"/>
    <property type="match status" value="1"/>
</dbReference>
<feature type="transmembrane region" description="Helical" evidence="3">
    <location>
        <begin position="34"/>
        <end position="51"/>
    </location>
</feature>
<evidence type="ECO:0000259" key="4">
    <source>
        <dbReference type="PROSITE" id="PS50158"/>
    </source>
</evidence>
<dbReference type="GO" id="GO:0003676">
    <property type="term" value="F:nucleic acid binding"/>
    <property type="evidence" value="ECO:0007669"/>
    <property type="project" value="InterPro"/>
</dbReference>
<evidence type="ECO:0000256" key="3">
    <source>
        <dbReference type="SAM" id="Phobius"/>
    </source>
</evidence>
<name>A0AAE1Y0U0_9LAMI</name>
<keyword evidence="1" id="KW-0479">Metal-binding</keyword>
<evidence type="ECO:0000256" key="2">
    <source>
        <dbReference type="SAM" id="MobiDB-lite"/>
    </source>
</evidence>
<protein>
    <recommendedName>
        <fullName evidence="4">CCHC-type domain-containing protein</fullName>
    </recommendedName>
</protein>
<proteinExistence type="predicted"/>
<keyword evidence="1" id="KW-0862">Zinc</keyword>
<organism evidence="5 6">
    <name type="scientific">Sesamum alatum</name>
    <dbReference type="NCBI Taxonomy" id="300844"/>
    <lineage>
        <taxon>Eukaryota</taxon>
        <taxon>Viridiplantae</taxon>
        <taxon>Streptophyta</taxon>
        <taxon>Embryophyta</taxon>
        <taxon>Tracheophyta</taxon>
        <taxon>Spermatophyta</taxon>
        <taxon>Magnoliopsida</taxon>
        <taxon>eudicotyledons</taxon>
        <taxon>Gunneridae</taxon>
        <taxon>Pentapetalae</taxon>
        <taxon>asterids</taxon>
        <taxon>lamiids</taxon>
        <taxon>Lamiales</taxon>
        <taxon>Pedaliaceae</taxon>
        <taxon>Sesamum</taxon>
    </lineage>
</organism>
<sequence length="289" mass="31927">MVLGLGSAISLHHSLPTLIHYKWPPPLMPPGSSWLIWVILVLLVKVVIFVIRSFRGIQSFVALGPWNWGLGATDGLVSAWWFVSARYRILAPEPLSLSNFCHFCGNLGHIAKYCELQFEEGFVDPGSDSPYGPWLRAPLPSRGRGQPTRRDPSGILKINRNPGPSQPRATTIFGNFTGQARSVSTEQGETGAGRRDGLCVASFESFSPGRLGLQGRARSDEGVAPGTLAHGNRGWRTRLWIVLSRVTGHQWLLWTGVGMGLRQRKEQKLRLSLWPRLSRSSSLGRQCGK</sequence>
<comment type="caution">
    <text evidence="5">The sequence shown here is derived from an EMBL/GenBank/DDBJ whole genome shotgun (WGS) entry which is preliminary data.</text>
</comment>